<dbReference type="InterPro" id="IPR007844">
    <property type="entry name" value="AsmA"/>
</dbReference>
<feature type="compositionally biased region" description="Polar residues" evidence="1">
    <location>
        <begin position="302"/>
        <end position="319"/>
    </location>
</feature>
<evidence type="ECO:0000313" key="3">
    <source>
        <dbReference type="EMBL" id="MLU12148.1"/>
    </source>
</evidence>
<dbReference type="PANTHER" id="PTHR30441:SF4">
    <property type="entry name" value="PROTEIN ASMA"/>
    <property type="match status" value="1"/>
</dbReference>
<reference evidence="3" key="1">
    <citation type="submission" date="2018-07" db="EMBL/GenBank/DDBJ databases">
        <authorList>
            <person name="Ashton P.M."/>
            <person name="Dallman T."/>
            <person name="Nair S."/>
            <person name="De Pinna E."/>
            <person name="Peters T."/>
            <person name="Grant K."/>
        </authorList>
    </citation>
    <scope>NUCLEOTIDE SEQUENCE [LARGE SCALE GENOMIC DNA]</scope>
    <source>
        <strain evidence="3">561031</strain>
    </source>
</reference>
<dbReference type="Proteomes" id="UP000839527">
    <property type="component" value="Unassembled WGS sequence"/>
</dbReference>
<dbReference type="GO" id="GO:0090313">
    <property type="term" value="P:regulation of protein targeting to membrane"/>
    <property type="evidence" value="ECO:0007669"/>
    <property type="project" value="TreeGrafter"/>
</dbReference>
<dbReference type="EMBL" id="RVGV01000014">
    <property type="protein sequence ID" value="MLU12148.1"/>
    <property type="molecule type" value="Genomic_DNA"/>
</dbReference>
<dbReference type="InterPro" id="IPR052894">
    <property type="entry name" value="AsmA-related"/>
</dbReference>
<sequence length="617" mass="68936">MRRFLTTLMILLVVLVAGLSALVLLVNPNDFRDYMVKQVAARSGYQLQLDGPLRWHVWPQLSILSGRMSLTAQGASQPLVRADNMRLDVALLPLLSHQLSVKQVMLKGAVIQLTPQTEAVRSEDAPVAPRDNTLPDLSDDRGWSFDISSLKVADSVLVFQHEDDEQVTIRNIRLQMEQDPQHRGSFEFSGRVNRDQRDLTISLNGTVDASDYPHDLTAAIEQINWQLQGADLPKQGIQGQGSFQAQWQESHKRLSFNQISLTANDSTLSGQAQVTLTEKPEWQLRLQFPQLNLDNLIPLNETANGENGAAQQGQSQSTLPRPVISSRIDEPAYQGLQGFTADILLQASNVRWRGMNFTDVATQMTNKSGLLEITQLQGKLNGGQVSLPGTLDATSINPRINFQPRLEKVEIGTILKAFNYPISLTGKMSLVGDFSGADIDADAFRHNWQGQAHVEMTDTRMEGMNFQQMIQQAVERNGGDVKAAENFDNVTRLDSFTTDLTLKDGVVTLNDMQGQSPVLALTGEGMLNLADQTCDTQFDIRVVGGWNGESKLIDFLKETPVPLRVYGNWQQLNYSLQVDQLLRKHLQDEAKRRLNDWAERNKDSRNGKDVKKLLEKM</sequence>
<feature type="domain" description="AsmA" evidence="2">
    <location>
        <begin position="225"/>
        <end position="511"/>
    </location>
</feature>
<name>A0A3R0X7H0_SHIDY</name>
<proteinExistence type="predicted"/>
<gene>
    <name evidence="3" type="ORF">DRW31_06925</name>
</gene>
<accession>A0A3R0X7H0</accession>
<comment type="caution">
    <text evidence="3">The sequence shown here is derived from an EMBL/GenBank/DDBJ whole genome shotgun (WGS) entry which is preliminary data.</text>
</comment>
<evidence type="ECO:0000259" key="2">
    <source>
        <dbReference type="Pfam" id="PF05170"/>
    </source>
</evidence>
<dbReference type="PANTHER" id="PTHR30441">
    <property type="entry name" value="DUF748 DOMAIN-CONTAINING PROTEIN"/>
    <property type="match status" value="1"/>
</dbReference>
<dbReference type="NCBIfam" id="NF008091">
    <property type="entry name" value="PRK10833.1"/>
    <property type="match status" value="1"/>
</dbReference>
<organism evidence="3">
    <name type="scientific">Shigella dysenteriae</name>
    <dbReference type="NCBI Taxonomy" id="622"/>
    <lineage>
        <taxon>Bacteria</taxon>
        <taxon>Pseudomonadati</taxon>
        <taxon>Pseudomonadota</taxon>
        <taxon>Gammaproteobacteria</taxon>
        <taxon>Enterobacterales</taxon>
        <taxon>Enterobacteriaceae</taxon>
        <taxon>Shigella</taxon>
    </lineage>
</organism>
<dbReference type="AlphaFoldDB" id="A0A3R0X7H0"/>
<feature type="region of interest" description="Disordered" evidence="1">
    <location>
        <begin position="302"/>
        <end position="321"/>
    </location>
</feature>
<evidence type="ECO:0000256" key="1">
    <source>
        <dbReference type="SAM" id="MobiDB-lite"/>
    </source>
</evidence>
<dbReference type="GO" id="GO:0005886">
    <property type="term" value="C:plasma membrane"/>
    <property type="evidence" value="ECO:0007669"/>
    <property type="project" value="TreeGrafter"/>
</dbReference>
<dbReference type="Pfam" id="PF05170">
    <property type="entry name" value="AsmA"/>
    <property type="match status" value="2"/>
</dbReference>
<protein>
    <submittedName>
        <fullName evidence="3">Outer membrane assembly protein AsmA</fullName>
    </submittedName>
</protein>
<feature type="domain" description="AsmA" evidence="2">
    <location>
        <begin position="4"/>
        <end position="190"/>
    </location>
</feature>